<dbReference type="RefSeq" id="WP_238241538.1">
    <property type="nucleotide sequence ID" value="NZ_BPQQ01000105.1"/>
</dbReference>
<feature type="region of interest" description="Disordered" evidence="1">
    <location>
        <begin position="158"/>
        <end position="184"/>
    </location>
</feature>
<reference evidence="2" key="1">
    <citation type="journal article" date="2021" name="Front. Microbiol.">
        <title>Comprehensive Comparative Genomics and Phenotyping of Methylobacterium Species.</title>
        <authorList>
            <person name="Alessa O."/>
            <person name="Ogura Y."/>
            <person name="Fujitani Y."/>
            <person name="Takami H."/>
            <person name="Hayashi T."/>
            <person name="Sahin N."/>
            <person name="Tani A."/>
        </authorList>
    </citation>
    <scope>NUCLEOTIDE SEQUENCE</scope>
    <source>
        <strain evidence="2">DSM 17168</strain>
    </source>
</reference>
<proteinExistence type="predicted"/>
<evidence type="ECO:0000313" key="3">
    <source>
        <dbReference type="Proteomes" id="UP001055153"/>
    </source>
</evidence>
<dbReference type="EMBL" id="BPQQ01000105">
    <property type="protein sequence ID" value="GJE04169.1"/>
    <property type="molecule type" value="Genomic_DNA"/>
</dbReference>
<gene>
    <name evidence="2" type="ORF">GMJLKIPL_6130</name>
</gene>
<dbReference type="InterPro" id="IPR021880">
    <property type="entry name" value="DUF3489"/>
</dbReference>
<evidence type="ECO:0000313" key="2">
    <source>
        <dbReference type="EMBL" id="GJE04169.1"/>
    </source>
</evidence>
<sequence>MPPLSPTQLTLLTAALTREDRLLVPPPTLKGGARERVAAALLTRAMVDEVKVGPEDPAWHRRDGAGWVGLCLTVHGAAVAGPTQLPSAPTAKLAPTDSEVADTAAVPPRPWTKTGIVLGLLGREQGASLAEITAATGWLPHTARAALSRLRPAHPSLVRVRSGDGRGRYHLPTPAPKSTADREG</sequence>
<dbReference type="Proteomes" id="UP001055153">
    <property type="component" value="Unassembled WGS sequence"/>
</dbReference>
<keyword evidence="3" id="KW-1185">Reference proteome</keyword>
<evidence type="ECO:0008006" key="4">
    <source>
        <dbReference type="Google" id="ProtNLM"/>
    </source>
</evidence>
<dbReference type="Pfam" id="PF11994">
    <property type="entry name" value="DUF3489"/>
    <property type="match status" value="1"/>
</dbReference>
<accession>A0ABQ4SLS9</accession>
<comment type="caution">
    <text evidence="2">The sequence shown here is derived from an EMBL/GenBank/DDBJ whole genome shotgun (WGS) entry which is preliminary data.</text>
</comment>
<evidence type="ECO:0000256" key="1">
    <source>
        <dbReference type="SAM" id="MobiDB-lite"/>
    </source>
</evidence>
<reference evidence="2" key="2">
    <citation type="submission" date="2021-08" db="EMBL/GenBank/DDBJ databases">
        <authorList>
            <person name="Tani A."/>
            <person name="Ola A."/>
            <person name="Ogura Y."/>
            <person name="Katsura K."/>
            <person name="Hayashi T."/>
        </authorList>
    </citation>
    <scope>NUCLEOTIDE SEQUENCE</scope>
    <source>
        <strain evidence="2">DSM 17168</strain>
    </source>
</reference>
<name>A0ABQ4SLS9_9HYPH</name>
<organism evidence="2 3">
    <name type="scientific">Methylobacterium isbiliense</name>
    <dbReference type="NCBI Taxonomy" id="315478"/>
    <lineage>
        <taxon>Bacteria</taxon>
        <taxon>Pseudomonadati</taxon>
        <taxon>Pseudomonadota</taxon>
        <taxon>Alphaproteobacteria</taxon>
        <taxon>Hyphomicrobiales</taxon>
        <taxon>Methylobacteriaceae</taxon>
        <taxon>Methylobacterium</taxon>
    </lineage>
</organism>
<protein>
    <recommendedName>
        <fullName evidence="4">DUF3489 domain-containing protein</fullName>
    </recommendedName>
</protein>